<reference evidence="1 2" key="1">
    <citation type="submission" date="2024-06" db="EMBL/GenBank/DDBJ databases">
        <authorList>
            <person name="Li F."/>
        </authorList>
    </citation>
    <scope>NUCLEOTIDE SEQUENCE [LARGE SCALE GENOMIC DNA]</scope>
    <source>
        <strain evidence="1 2">GXAS 311</strain>
    </source>
</reference>
<protein>
    <submittedName>
        <fullName evidence="1">Pyridoxal-phosphate dependent enzyme</fullName>
    </submittedName>
</protein>
<dbReference type="InterPro" id="IPR001926">
    <property type="entry name" value="TrpB-like_PALP"/>
</dbReference>
<proteinExistence type="predicted"/>
<dbReference type="Proteomes" id="UP001548189">
    <property type="component" value="Unassembled WGS sequence"/>
</dbReference>
<organism evidence="1 2">
    <name type="scientific">Aliikangiella maris</name>
    <dbReference type="NCBI Taxonomy" id="3162458"/>
    <lineage>
        <taxon>Bacteria</taxon>
        <taxon>Pseudomonadati</taxon>
        <taxon>Pseudomonadota</taxon>
        <taxon>Gammaproteobacteria</taxon>
        <taxon>Oceanospirillales</taxon>
        <taxon>Pleioneaceae</taxon>
        <taxon>Aliikangiella</taxon>
    </lineage>
</organism>
<gene>
    <name evidence="1" type="ORF">ABVT43_11830</name>
</gene>
<dbReference type="SUPFAM" id="SSF53686">
    <property type="entry name" value="Tryptophan synthase beta subunit-like PLP-dependent enzymes"/>
    <property type="match status" value="1"/>
</dbReference>
<comment type="caution">
    <text evidence="1">The sequence shown here is derived from an EMBL/GenBank/DDBJ whole genome shotgun (WGS) entry which is preliminary data.</text>
</comment>
<dbReference type="InterPro" id="IPR027278">
    <property type="entry name" value="ACCD_DCysDesulf"/>
</dbReference>
<dbReference type="Gene3D" id="3.40.50.1100">
    <property type="match status" value="2"/>
</dbReference>
<dbReference type="PIRSF" id="PIRSF006278">
    <property type="entry name" value="ACCD_DCysDesulf"/>
    <property type="match status" value="1"/>
</dbReference>
<name>A0ABV2BVL8_9GAMM</name>
<evidence type="ECO:0000313" key="2">
    <source>
        <dbReference type="Proteomes" id="UP001548189"/>
    </source>
</evidence>
<dbReference type="InterPro" id="IPR036052">
    <property type="entry name" value="TrpB-like_PALP_sf"/>
</dbReference>
<dbReference type="EMBL" id="JBEVCJ010000013">
    <property type="protein sequence ID" value="MET1255818.1"/>
    <property type="molecule type" value="Genomic_DNA"/>
</dbReference>
<evidence type="ECO:0000313" key="1">
    <source>
        <dbReference type="EMBL" id="MET1255818.1"/>
    </source>
</evidence>
<dbReference type="Pfam" id="PF00291">
    <property type="entry name" value="PALP"/>
    <property type="match status" value="1"/>
</dbReference>
<dbReference type="PANTHER" id="PTHR43780">
    <property type="entry name" value="1-AMINOCYCLOPROPANE-1-CARBOXYLATE DEAMINASE-RELATED"/>
    <property type="match status" value="1"/>
</dbReference>
<sequence>MKHCRLSDFSAQLNDSPIVPIESELLNSLQVQVSVKRDDLIHPIVSGNKWRKLKHLLHHIESRGLNNIAVMGGAYSNLIHAVAYIGKQLGWHVNLHVRAHPGQALTPTLQDALNWGAKINYVSRKDYRELRLKPSLAEAGEFWIGEGGFHSLALAGMQELIIEIEQHFDFIVMATATGISLAGLALGAMQQQLSTKIVGVAVLDNIETQQIDIQSILNEHCAKTFENFCPMPQIIESYTFGGYAKVSTELIDFIQRFYEQYQIPLEPVYNGKSFYAVMDLIRQGFFPANSRVLLIHCGGLQGLRGHLALQKLTEQINGMSRDLPNTQ</sequence>
<keyword evidence="2" id="KW-1185">Reference proteome</keyword>
<dbReference type="PANTHER" id="PTHR43780:SF2">
    <property type="entry name" value="1-AMINOCYCLOPROPANE-1-CARBOXYLATE DEAMINASE-RELATED"/>
    <property type="match status" value="1"/>
</dbReference>
<accession>A0ABV2BVL8</accession>